<dbReference type="EMBL" id="JBAFSM010000046">
    <property type="protein sequence ID" value="MEG3439336.1"/>
    <property type="molecule type" value="Genomic_DNA"/>
</dbReference>
<dbReference type="AlphaFoldDB" id="A0AAW9QYL9"/>
<evidence type="ECO:0000256" key="3">
    <source>
        <dbReference type="ARBA" id="ARBA00022722"/>
    </source>
</evidence>
<name>A0AAW9QYL9_9CHRO</name>
<dbReference type="Pfam" id="PF01934">
    <property type="entry name" value="HepT-like"/>
    <property type="match status" value="1"/>
</dbReference>
<evidence type="ECO:0000256" key="1">
    <source>
        <dbReference type="ARBA" id="ARBA00022553"/>
    </source>
</evidence>
<reference evidence="6 7" key="1">
    <citation type="submission" date="2024-01" db="EMBL/GenBank/DDBJ databases">
        <title>Genomic insights into the taxonomy and metabolism of the cyanobacterium Pannus brasiliensis CCIBt3594.</title>
        <authorList>
            <person name="Machado M."/>
            <person name="Botero N.B."/>
            <person name="Andreote A.P.D."/>
            <person name="Feitosa A.M.T."/>
            <person name="Popin R."/>
            <person name="Sivonen K."/>
            <person name="Fiore M.F."/>
        </authorList>
    </citation>
    <scope>NUCLEOTIDE SEQUENCE [LARGE SCALE GENOMIC DNA]</scope>
    <source>
        <strain evidence="6 7">CCIBt3594</strain>
    </source>
</reference>
<gene>
    <name evidence="6" type="ORF">V0288_19575</name>
</gene>
<keyword evidence="5" id="KW-0378">Hydrolase</keyword>
<dbReference type="InterPro" id="IPR008201">
    <property type="entry name" value="HepT-like"/>
</dbReference>
<dbReference type="RefSeq" id="WP_332866822.1">
    <property type="nucleotide sequence ID" value="NZ_JBAFSM010000046.1"/>
</dbReference>
<keyword evidence="2" id="KW-1277">Toxin-antitoxin system</keyword>
<sequence length="115" mass="13491">MSDRYSEDYLRDMLEAIELAIEFTDGMEFEEFTGDKKTIFAVTRAIQIIGEAVKKIPDTTRQQYPRIPWKDIAKMRDKVTHQYFSVKLDVVWDTIKQDLPLLKTSIADVLANFRE</sequence>
<keyword evidence="1" id="KW-0597">Phosphoprotein</keyword>
<dbReference type="PANTHER" id="PTHR34139:SF1">
    <property type="entry name" value="RNASE MJ1380-RELATED"/>
    <property type="match status" value="1"/>
</dbReference>
<evidence type="ECO:0000256" key="5">
    <source>
        <dbReference type="ARBA" id="ARBA00022801"/>
    </source>
</evidence>
<proteinExistence type="predicted"/>
<dbReference type="InterPro" id="IPR051813">
    <property type="entry name" value="HepT_RNase_toxin"/>
</dbReference>
<organism evidence="6 7">
    <name type="scientific">Pannus brasiliensis CCIBt3594</name>
    <dbReference type="NCBI Taxonomy" id="1427578"/>
    <lineage>
        <taxon>Bacteria</taxon>
        <taxon>Bacillati</taxon>
        <taxon>Cyanobacteriota</taxon>
        <taxon>Cyanophyceae</taxon>
        <taxon>Oscillatoriophycideae</taxon>
        <taxon>Chroococcales</taxon>
        <taxon>Microcystaceae</taxon>
        <taxon>Pannus</taxon>
    </lineage>
</organism>
<dbReference type="GO" id="GO:0110001">
    <property type="term" value="C:toxin-antitoxin complex"/>
    <property type="evidence" value="ECO:0007669"/>
    <property type="project" value="InterPro"/>
</dbReference>
<dbReference type="GO" id="GO:0004540">
    <property type="term" value="F:RNA nuclease activity"/>
    <property type="evidence" value="ECO:0007669"/>
    <property type="project" value="InterPro"/>
</dbReference>
<evidence type="ECO:0000313" key="7">
    <source>
        <dbReference type="Proteomes" id="UP001328733"/>
    </source>
</evidence>
<protein>
    <submittedName>
        <fullName evidence="6">DUF86 domain-containing protein</fullName>
    </submittedName>
</protein>
<dbReference type="PANTHER" id="PTHR34139">
    <property type="entry name" value="UPF0331 PROTEIN MJ0127"/>
    <property type="match status" value="1"/>
</dbReference>
<evidence type="ECO:0000313" key="6">
    <source>
        <dbReference type="EMBL" id="MEG3439336.1"/>
    </source>
</evidence>
<evidence type="ECO:0000256" key="4">
    <source>
        <dbReference type="ARBA" id="ARBA00022741"/>
    </source>
</evidence>
<dbReference type="GO" id="GO:0000166">
    <property type="term" value="F:nucleotide binding"/>
    <property type="evidence" value="ECO:0007669"/>
    <property type="project" value="UniProtKB-KW"/>
</dbReference>
<keyword evidence="7" id="KW-1185">Reference proteome</keyword>
<evidence type="ECO:0000256" key="2">
    <source>
        <dbReference type="ARBA" id="ARBA00022649"/>
    </source>
</evidence>
<comment type="caution">
    <text evidence="6">The sequence shown here is derived from an EMBL/GenBank/DDBJ whole genome shotgun (WGS) entry which is preliminary data.</text>
</comment>
<dbReference type="GO" id="GO:0016787">
    <property type="term" value="F:hydrolase activity"/>
    <property type="evidence" value="ECO:0007669"/>
    <property type="project" value="UniProtKB-KW"/>
</dbReference>
<keyword evidence="4" id="KW-0547">Nucleotide-binding</keyword>
<keyword evidence="3" id="KW-0540">Nuclease</keyword>
<dbReference type="Proteomes" id="UP001328733">
    <property type="component" value="Unassembled WGS sequence"/>
</dbReference>
<accession>A0AAW9QYL9</accession>